<name>A0A368W313_9ACTN</name>
<dbReference type="AlphaFoldDB" id="A0A368W313"/>
<feature type="compositionally biased region" description="Polar residues" evidence="1">
    <location>
        <begin position="240"/>
        <end position="250"/>
    </location>
</feature>
<keyword evidence="4" id="KW-1185">Reference proteome</keyword>
<feature type="compositionally biased region" description="Polar residues" evidence="1">
    <location>
        <begin position="12"/>
        <end position="24"/>
    </location>
</feature>
<gene>
    <name evidence="3" type="ORF">DFQ14_101417</name>
</gene>
<reference evidence="3 4" key="1">
    <citation type="submission" date="2018-07" db="EMBL/GenBank/DDBJ databases">
        <title>Genomic Encyclopedia of Type Strains, Phase III (KMG-III): the genomes of soil and plant-associated and newly described type strains.</title>
        <authorList>
            <person name="Whitman W."/>
        </authorList>
    </citation>
    <scope>NUCLEOTIDE SEQUENCE [LARGE SCALE GENOMIC DNA]</scope>
    <source>
        <strain evidence="3 4">CECT 8575</strain>
    </source>
</reference>
<protein>
    <submittedName>
        <fullName evidence="3">Uncharacterized protein</fullName>
    </submittedName>
</protein>
<feature type="region of interest" description="Disordered" evidence="1">
    <location>
        <begin position="1"/>
        <end position="39"/>
    </location>
</feature>
<dbReference type="Proteomes" id="UP000253495">
    <property type="component" value="Unassembled WGS sequence"/>
</dbReference>
<keyword evidence="2" id="KW-0472">Membrane</keyword>
<organism evidence="3 4">
    <name type="scientific">Halopolyspora algeriensis</name>
    <dbReference type="NCBI Taxonomy" id="1500506"/>
    <lineage>
        <taxon>Bacteria</taxon>
        <taxon>Bacillati</taxon>
        <taxon>Actinomycetota</taxon>
        <taxon>Actinomycetes</taxon>
        <taxon>Actinomycetes incertae sedis</taxon>
        <taxon>Halopolyspora</taxon>
    </lineage>
</organism>
<sequence>MHDGRDARTSRHTGNGATATSKAACTQHDHERPRNPLVRPGALRRAAAAGVVGAAVTAGGLAGTGQAAAADPVTVDTCTEQASSDSFGQPIVASPKALDAKVQQATLLVFPLQFDRAERTKNEFLNAAPVSLGTVTDEEQTFSGAQLADALAPRISKLSTLGDRADEVNQHVRNLASLGCLTGVEVPGQDKPEPSPSPSSSPEPDRDSAPTTTSAQPRTTSQQPPASSDHPTSEPPPAGSTPTAPKSGTTAPPAARSMVPSDYAYIPGSLPPWSQTRFGQPPGSSPQVGDLLATSEQDSRKKTRQEQVRAAGSAEALPTDKRERVALPVLIAAIALAGATSALVRTWVLRRP</sequence>
<accession>A0A368W313</accession>
<dbReference type="RefSeq" id="WP_179951463.1">
    <property type="nucleotide sequence ID" value="NZ_QPJC01000001.1"/>
</dbReference>
<comment type="caution">
    <text evidence="3">The sequence shown here is derived from an EMBL/GenBank/DDBJ whole genome shotgun (WGS) entry which is preliminary data.</text>
</comment>
<feature type="region of interest" description="Disordered" evidence="1">
    <location>
        <begin position="183"/>
        <end position="321"/>
    </location>
</feature>
<evidence type="ECO:0000313" key="4">
    <source>
        <dbReference type="Proteomes" id="UP000253495"/>
    </source>
</evidence>
<evidence type="ECO:0000256" key="2">
    <source>
        <dbReference type="SAM" id="Phobius"/>
    </source>
</evidence>
<feature type="compositionally biased region" description="Basic and acidic residues" evidence="1">
    <location>
        <begin position="297"/>
        <end position="307"/>
    </location>
</feature>
<keyword evidence="2" id="KW-1133">Transmembrane helix</keyword>
<feature type="compositionally biased region" description="Polar residues" evidence="1">
    <location>
        <begin position="209"/>
        <end position="230"/>
    </location>
</feature>
<evidence type="ECO:0000313" key="3">
    <source>
        <dbReference type="EMBL" id="RCW47073.1"/>
    </source>
</evidence>
<keyword evidence="2" id="KW-0812">Transmembrane</keyword>
<dbReference type="EMBL" id="QPJC01000001">
    <property type="protein sequence ID" value="RCW47073.1"/>
    <property type="molecule type" value="Genomic_DNA"/>
</dbReference>
<feature type="transmembrane region" description="Helical" evidence="2">
    <location>
        <begin position="325"/>
        <end position="348"/>
    </location>
</feature>
<proteinExistence type="predicted"/>
<evidence type="ECO:0000256" key="1">
    <source>
        <dbReference type="SAM" id="MobiDB-lite"/>
    </source>
</evidence>